<organism evidence="2 3">
    <name type="scientific">Candidatus Doudnabacteria bacterium RIFCSPHIGHO2_01_FULL_41_86</name>
    <dbReference type="NCBI Taxonomy" id="1817821"/>
    <lineage>
        <taxon>Bacteria</taxon>
        <taxon>Candidatus Doudnaibacteriota</taxon>
    </lineage>
</organism>
<evidence type="ECO:0000313" key="2">
    <source>
        <dbReference type="EMBL" id="OGE74427.1"/>
    </source>
</evidence>
<gene>
    <name evidence="2" type="ORF">A2717_02740</name>
</gene>
<comment type="caution">
    <text evidence="2">The sequence shown here is derived from an EMBL/GenBank/DDBJ whole genome shotgun (WGS) entry which is preliminary data.</text>
</comment>
<feature type="region of interest" description="Disordered" evidence="1">
    <location>
        <begin position="270"/>
        <end position="301"/>
    </location>
</feature>
<accession>A0A1F5N9T8</accession>
<sequence length="301" mass="32587">MQFENFRNKVIKRLALLIVTMLLVSGLSLVQSSTLKVNASVDVILVSHTAIPFGTVFPGENVDETYTVQLDTDNNFAEYFTTLDPVDGLKNLCPFLDLTSIDLPVEPDTLVSATVTETDPADHWQVKFNVPAIEGHVSQNHDGEIVIEGGDYGCKITITVIPPVQGCSPGYWKQEQHFGSYPTSDGIYPNTLFLTVFGEDAFPGKSLLQVLEQGGGGLNALGRIIVSAYLNAKTIDGFPHTPAEVTSEFQAVYPGSNGAYNTLKDKYEDLQDPCPLGNNSGLAGPSVIQSTSNDNNKKKNK</sequence>
<dbReference type="AlphaFoldDB" id="A0A1F5N9T8"/>
<dbReference type="Proteomes" id="UP000177610">
    <property type="component" value="Unassembled WGS sequence"/>
</dbReference>
<protein>
    <submittedName>
        <fullName evidence="2">Uncharacterized protein</fullName>
    </submittedName>
</protein>
<evidence type="ECO:0000313" key="3">
    <source>
        <dbReference type="Proteomes" id="UP000177610"/>
    </source>
</evidence>
<dbReference type="EMBL" id="MFEH01000001">
    <property type="protein sequence ID" value="OGE74427.1"/>
    <property type="molecule type" value="Genomic_DNA"/>
</dbReference>
<evidence type="ECO:0000256" key="1">
    <source>
        <dbReference type="SAM" id="MobiDB-lite"/>
    </source>
</evidence>
<reference evidence="2 3" key="1">
    <citation type="journal article" date="2016" name="Nat. Commun.">
        <title>Thousands of microbial genomes shed light on interconnected biogeochemical processes in an aquifer system.</title>
        <authorList>
            <person name="Anantharaman K."/>
            <person name="Brown C.T."/>
            <person name="Hug L.A."/>
            <person name="Sharon I."/>
            <person name="Castelle C.J."/>
            <person name="Probst A.J."/>
            <person name="Thomas B.C."/>
            <person name="Singh A."/>
            <person name="Wilkins M.J."/>
            <person name="Karaoz U."/>
            <person name="Brodie E.L."/>
            <person name="Williams K.H."/>
            <person name="Hubbard S.S."/>
            <person name="Banfield J.F."/>
        </authorList>
    </citation>
    <scope>NUCLEOTIDE SEQUENCE [LARGE SCALE GENOMIC DNA]</scope>
</reference>
<feature type="compositionally biased region" description="Polar residues" evidence="1">
    <location>
        <begin position="277"/>
        <end position="292"/>
    </location>
</feature>
<name>A0A1F5N9T8_9BACT</name>
<dbReference type="STRING" id="1817821.A2717_02740"/>
<proteinExistence type="predicted"/>